<dbReference type="RefSeq" id="WP_408141276.1">
    <property type="nucleotide sequence ID" value="NZ_JAQQCJ010000002.1"/>
</dbReference>
<feature type="compositionally biased region" description="Low complexity" evidence="1">
    <location>
        <begin position="31"/>
        <end position="44"/>
    </location>
</feature>
<organism evidence="2 3">
    <name type="scientific">Paraburkholderia strydomiana</name>
    <dbReference type="NCBI Taxonomy" id="1245417"/>
    <lineage>
        <taxon>Bacteria</taxon>
        <taxon>Pseudomonadati</taxon>
        <taxon>Pseudomonadota</taxon>
        <taxon>Betaproteobacteria</taxon>
        <taxon>Burkholderiales</taxon>
        <taxon>Burkholderiaceae</taxon>
        <taxon>Paraburkholderia</taxon>
    </lineage>
</organism>
<sequence length="44" mass="4586">MLRFNSTIAGATIVGPGEGLQETRNRLAGPRASARANSSTRNAD</sequence>
<accession>A0ABW9EB90</accession>
<keyword evidence="3" id="KW-1185">Reference proteome</keyword>
<reference evidence="2 3" key="1">
    <citation type="journal article" date="2024" name="Chem. Sci.">
        <title>Discovery of megapolipeptins by genome mining of a Burkholderiales bacteria collection.</title>
        <authorList>
            <person name="Paulo B.S."/>
            <person name="Recchia M.J.J."/>
            <person name="Lee S."/>
            <person name="Fergusson C.H."/>
            <person name="Romanowski S.B."/>
            <person name="Hernandez A."/>
            <person name="Krull N."/>
            <person name="Liu D.Y."/>
            <person name="Cavanagh H."/>
            <person name="Bos A."/>
            <person name="Gray C.A."/>
            <person name="Murphy B.T."/>
            <person name="Linington R.G."/>
            <person name="Eustaquio A.S."/>
        </authorList>
    </citation>
    <scope>NUCLEOTIDE SEQUENCE [LARGE SCALE GENOMIC DNA]</scope>
    <source>
        <strain evidence="2 3">RL17-350-BIC-E</strain>
    </source>
</reference>
<gene>
    <name evidence="2" type="ORF">PQQ73_04455</name>
</gene>
<evidence type="ECO:0000313" key="3">
    <source>
        <dbReference type="Proteomes" id="UP001629392"/>
    </source>
</evidence>
<feature type="region of interest" description="Disordered" evidence="1">
    <location>
        <begin position="1"/>
        <end position="44"/>
    </location>
</feature>
<dbReference type="EMBL" id="JAQQCL010000002">
    <property type="protein sequence ID" value="MFM0715575.1"/>
    <property type="molecule type" value="Genomic_DNA"/>
</dbReference>
<proteinExistence type="predicted"/>
<dbReference type="Proteomes" id="UP001629392">
    <property type="component" value="Unassembled WGS sequence"/>
</dbReference>
<evidence type="ECO:0000256" key="1">
    <source>
        <dbReference type="SAM" id="MobiDB-lite"/>
    </source>
</evidence>
<evidence type="ECO:0000313" key="2">
    <source>
        <dbReference type="EMBL" id="MFM0715575.1"/>
    </source>
</evidence>
<comment type="caution">
    <text evidence="2">The sequence shown here is derived from an EMBL/GenBank/DDBJ whole genome shotgun (WGS) entry which is preliminary data.</text>
</comment>
<protein>
    <submittedName>
        <fullName evidence="2">Uncharacterized protein</fullName>
    </submittedName>
</protein>
<name>A0ABW9EB90_9BURK</name>